<feature type="non-terminal residue" evidence="3">
    <location>
        <position position="1"/>
    </location>
</feature>
<sequence length="408" mass="46100">MLIPMQGSSSERTIGPCPTPTRRSWPRPNRGRVRLLTVESASDKVGQPTPSTKAKRCFTLIKYRVKRPVGEVVGCTQEAQESNRLNTSQPSRDQPLHLNAQNCTGGGCPANKAATKKIESNHPRHCEEGSHQATCSRDHLPHLGEPMVPKKAGMTVIKNQQDEMVSARIQNYWRVCIDYKKLNQAIRKDHFLCHLWTKLYADSHSTNELAQDHLYMSIRNIRIHENVVWNLQCSKHFLEIIFLNLLEDYMEVFMDDFTVYTESFEAFLNNLSKVLRRCIKSNLVLNFEKCHFMVIEGIVLGHLVSARGIEVDKAKMDVISFLSNPTFVQEVRSFLGHAGFQQDRPASVQAAIEGHGLCVRSTLSECISEAEEKTHVCAHPSTTKLGASIQVNVRHVQLYARSSPRQAS</sequence>
<evidence type="ECO:0000313" key="4">
    <source>
        <dbReference type="Proteomes" id="UP000257109"/>
    </source>
</evidence>
<dbReference type="InterPro" id="IPR000477">
    <property type="entry name" value="RT_dom"/>
</dbReference>
<dbReference type="SUPFAM" id="SSF56672">
    <property type="entry name" value="DNA/RNA polymerases"/>
    <property type="match status" value="1"/>
</dbReference>
<keyword evidence="4" id="KW-1185">Reference proteome</keyword>
<evidence type="ECO:0000256" key="1">
    <source>
        <dbReference type="SAM" id="MobiDB-lite"/>
    </source>
</evidence>
<feature type="domain" description="Reverse transcriptase" evidence="2">
    <location>
        <begin position="245"/>
        <end position="310"/>
    </location>
</feature>
<dbReference type="InterPro" id="IPR043128">
    <property type="entry name" value="Rev_trsase/Diguanyl_cyclase"/>
</dbReference>
<dbReference type="InterPro" id="IPR043502">
    <property type="entry name" value="DNA/RNA_pol_sf"/>
</dbReference>
<accession>A0A371IBD1</accession>
<feature type="region of interest" description="Disordered" evidence="1">
    <location>
        <begin position="78"/>
        <end position="100"/>
    </location>
</feature>
<evidence type="ECO:0000313" key="3">
    <source>
        <dbReference type="EMBL" id="RDY12320.1"/>
    </source>
</evidence>
<organism evidence="3 4">
    <name type="scientific">Mucuna pruriens</name>
    <name type="common">Velvet bean</name>
    <name type="synonym">Dolichos pruriens</name>
    <dbReference type="NCBI Taxonomy" id="157652"/>
    <lineage>
        <taxon>Eukaryota</taxon>
        <taxon>Viridiplantae</taxon>
        <taxon>Streptophyta</taxon>
        <taxon>Embryophyta</taxon>
        <taxon>Tracheophyta</taxon>
        <taxon>Spermatophyta</taxon>
        <taxon>Magnoliopsida</taxon>
        <taxon>eudicotyledons</taxon>
        <taxon>Gunneridae</taxon>
        <taxon>Pentapetalae</taxon>
        <taxon>rosids</taxon>
        <taxon>fabids</taxon>
        <taxon>Fabales</taxon>
        <taxon>Fabaceae</taxon>
        <taxon>Papilionoideae</taxon>
        <taxon>50 kb inversion clade</taxon>
        <taxon>NPAAA clade</taxon>
        <taxon>indigoferoid/millettioid clade</taxon>
        <taxon>Phaseoleae</taxon>
        <taxon>Mucuna</taxon>
    </lineage>
</organism>
<protein>
    <submittedName>
        <fullName evidence="3">Retrovirus-related Pol polyprotein from transposon opus</fullName>
    </submittedName>
</protein>
<reference evidence="3" key="1">
    <citation type="submission" date="2018-05" db="EMBL/GenBank/DDBJ databases">
        <title>Draft genome of Mucuna pruriens seed.</title>
        <authorList>
            <person name="Nnadi N.E."/>
            <person name="Vos R."/>
            <person name="Hasami M.H."/>
            <person name="Devisetty U.K."/>
            <person name="Aguiy J.C."/>
        </authorList>
    </citation>
    <scope>NUCLEOTIDE SEQUENCE [LARGE SCALE GENOMIC DNA]</scope>
    <source>
        <strain evidence="3">JCA_2017</strain>
    </source>
</reference>
<gene>
    <name evidence="3" type="primary">pol</name>
    <name evidence="3" type="ORF">CR513_02910</name>
</gene>
<evidence type="ECO:0000259" key="2">
    <source>
        <dbReference type="Pfam" id="PF00078"/>
    </source>
</evidence>
<dbReference type="AlphaFoldDB" id="A0A371IBD1"/>
<dbReference type="Proteomes" id="UP000257109">
    <property type="component" value="Unassembled WGS sequence"/>
</dbReference>
<dbReference type="Gene3D" id="3.30.70.270">
    <property type="match status" value="1"/>
</dbReference>
<dbReference type="PANTHER" id="PTHR24559">
    <property type="entry name" value="TRANSPOSON TY3-I GAG-POL POLYPROTEIN"/>
    <property type="match status" value="1"/>
</dbReference>
<dbReference type="OrthoDB" id="1709213at2759"/>
<proteinExistence type="predicted"/>
<dbReference type="InterPro" id="IPR053134">
    <property type="entry name" value="RNA-dir_DNA_polymerase"/>
</dbReference>
<dbReference type="PANTHER" id="PTHR24559:SF432">
    <property type="entry name" value="RNA-DIRECTED DNA POLYMERASE HOMOLOG"/>
    <property type="match status" value="1"/>
</dbReference>
<name>A0A371IBD1_MUCPR</name>
<comment type="caution">
    <text evidence="3">The sequence shown here is derived from an EMBL/GenBank/DDBJ whole genome shotgun (WGS) entry which is preliminary data.</text>
</comment>
<feature type="region of interest" description="Disordered" evidence="1">
    <location>
        <begin position="1"/>
        <end position="28"/>
    </location>
</feature>
<feature type="compositionally biased region" description="Polar residues" evidence="1">
    <location>
        <begin position="78"/>
        <end position="92"/>
    </location>
</feature>
<dbReference type="EMBL" id="QJKJ01000492">
    <property type="protein sequence ID" value="RDY12320.1"/>
    <property type="molecule type" value="Genomic_DNA"/>
</dbReference>
<feature type="compositionally biased region" description="Polar residues" evidence="1">
    <location>
        <begin position="1"/>
        <end position="12"/>
    </location>
</feature>
<dbReference type="Pfam" id="PF00078">
    <property type="entry name" value="RVT_1"/>
    <property type="match status" value="1"/>
</dbReference>